<dbReference type="PROSITE" id="PS50889">
    <property type="entry name" value="S4"/>
    <property type="match status" value="1"/>
</dbReference>
<dbReference type="Proteomes" id="UP001339962">
    <property type="component" value="Unassembled WGS sequence"/>
</dbReference>
<dbReference type="Pfam" id="PF01479">
    <property type="entry name" value="S4"/>
    <property type="match status" value="1"/>
</dbReference>
<dbReference type="AlphaFoldDB" id="A0ABD5IYB9"/>
<comment type="caution">
    <text evidence="8">The sequence shown here is derived from an EMBL/GenBank/DDBJ whole genome shotgun (WGS) entry which is preliminary data.</text>
</comment>
<keyword evidence="4 5" id="KW-0648">Protein biosynthesis</keyword>
<protein>
    <recommendedName>
        <fullName evidence="5">RQC P-site tRNA stabilizing factor</fullName>
        <shortName evidence="5">RqcP</shortName>
    </recommendedName>
    <alternativeName>
        <fullName evidence="5">Ribosome-associated protein quality control protein P</fullName>
    </alternativeName>
</protein>
<dbReference type="Proteomes" id="UP001213979">
    <property type="component" value="Unassembled WGS sequence"/>
</dbReference>
<sequence length="92" mass="10602">MRLDKFLKVSRLIKRRTLAKEVAEQGRIAINDTIAKASSTVKIGDEVTIQFGQKKLTVKITDLKETTKKEEASQLYEIIKEERIEEELPQNE</sequence>
<comment type="function">
    <text evidence="5">Key component of the ribosome quality control system (RQC), a ribosome-associated complex that mediates the extraction of incompletely synthesized nascent chains from stalled ribosomes and their subsequent degradation. RqcH recruits Ala-charged tRNA, and with RqcP directs the elongation of stalled nascent chains on 50S ribosomal subunits, leading to non-templated C-terminal alanine extensions (Ala tail). The Ala tail promotes nascent chain degradation. RqcP is associated with the translocation-like movement of the peptidyl-tRNA from the A-site into the P-site.</text>
</comment>
<dbReference type="GO" id="GO:0043023">
    <property type="term" value="F:ribosomal large subunit binding"/>
    <property type="evidence" value="ECO:0007669"/>
    <property type="project" value="UniProtKB-UniRule"/>
</dbReference>
<accession>A0ABD5IYB9</accession>
<evidence type="ECO:0000256" key="3">
    <source>
        <dbReference type="ARBA" id="ARBA00022884"/>
    </source>
</evidence>
<evidence type="ECO:0000313" key="7">
    <source>
        <dbReference type="EMBL" id="MDE8565392.1"/>
    </source>
</evidence>
<dbReference type="Gene3D" id="3.10.290.10">
    <property type="entry name" value="RNA-binding S4 domain"/>
    <property type="match status" value="1"/>
</dbReference>
<dbReference type="SUPFAM" id="SSF55174">
    <property type="entry name" value="Alpha-L RNA-binding motif"/>
    <property type="match status" value="1"/>
</dbReference>
<keyword evidence="9" id="KW-1185">Reference proteome</keyword>
<dbReference type="SMART" id="SM00363">
    <property type="entry name" value="S4"/>
    <property type="match status" value="1"/>
</dbReference>
<feature type="domain" description="RNA-binding S4" evidence="6">
    <location>
        <begin position="1"/>
        <end position="64"/>
    </location>
</feature>
<evidence type="ECO:0000256" key="5">
    <source>
        <dbReference type="HAMAP-Rule" id="MF_00871"/>
    </source>
</evidence>
<dbReference type="GO" id="GO:0019843">
    <property type="term" value="F:rRNA binding"/>
    <property type="evidence" value="ECO:0007669"/>
    <property type="project" value="UniProtKB-UniRule"/>
</dbReference>
<keyword evidence="1 5" id="KW-0820">tRNA-binding</keyword>
<evidence type="ECO:0000256" key="2">
    <source>
        <dbReference type="ARBA" id="ARBA00022730"/>
    </source>
</evidence>
<evidence type="ECO:0000256" key="4">
    <source>
        <dbReference type="ARBA" id="ARBA00022917"/>
    </source>
</evidence>
<dbReference type="RefSeq" id="WP_066151198.1">
    <property type="nucleotide sequence ID" value="NZ_JACIDF010000015.1"/>
</dbReference>
<evidence type="ECO:0000259" key="6">
    <source>
        <dbReference type="SMART" id="SM00363"/>
    </source>
</evidence>
<dbReference type="InterPro" id="IPR025490">
    <property type="entry name" value="RqcP"/>
</dbReference>
<evidence type="ECO:0000313" key="9">
    <source>
        <dbReference type="Proteomes" id="UP001213979"/>
    </source>
</evidence>
<dbReference type="HAMAP" id="MF_00871">
    <property type="entry name" value="RqcP"/>
    <property type="match status" value="1"/>
</dbReference>
<dbReference type="GO" id="GO:0072344">
    <property type="term" value="P:rescue of stalled ribosome"/>
    <property type="evidence" value="ECO:0007669"/>
    <property type="project" value="UniProtKB-UniRule"/>
</dbReference>
<comment type="subunit">
    <text evidence="5">Associates with stalled 50S ribosomal subunits. Binds to RqcH, 23S rRNA and the P-site tRNA. Does not require RqcH for association with 50S subunits.</text>
</comment>
<reference evidence="8 10" key="2">
    <citation type="submission" date="2023-03" db="EMBL/GenBank/DDBJ databases">
        <title>Bacillus Genome Sequencing.</title>
        <authorList>
            <person name="Dunlap C."/>
        </authorList>
    </citation>
    <scope>NUCLEOTIDE SEQUENCE [LARGE SCALE GENOMIC DNA]</scope>
    <source>
        <strain evidence="8 10">NRS-38</strain>
    </source>
</reference>
<keyword evidence="3 5" id="KW-0694">RNA-binding</keyword>
<name>A0ABD5IYB9_9BACL</name>
<evidence type="ECO:0000256" key="1">
    <source>
        <dbReference type="ARBA" id="ARBA00022555"/>
    </source>
</evidence>
<dbReference type="InterPro" id="IPR002942">
    <property type="entry name" value="S4_RNA-bd"/>
</dbReference>
<reference evidence="7 9" key="1">
    <citation type="submission" date="2023-01" db="EMBL/GenBank/DDBJ databases">
        <title>Genome-based reclassification of Anoxybacillus geothermalis as a later heterotypic synonym of Anoxybacillus rupiensis.</title>
        <authorList>
            <person name="Inan Bektas K."/>
            <person name="Canakci S."/>
            <person name="Belduz A.A."/>
            <person name="Guler H.H."/>
        </authorList>
    </citation>
    <scope>NUCLEOTIDE SEQUENCE [LARGE SCALE GENOMIC DNA]</scope>
    <source>
        <strain evidence="7 9">DSM 17127</strain>
    </source>
</reference>
<dbReference type="EMBL" id="JAQOTG010000022">
    <property type="protein sequence ID" value="MDE8565392.1"/>
    <property type="molecule type" value="Genomic_DNA"/>
</dbReference>
<dbReference type="EMBL" id="JARTLI010000028">
    <property type="protein sequence ID" value="MED5052624.1"/>
    <property type="molecule type" value="Genomic_DNA"/>
</dbReference>
<dbReference type="PIRSF" id="PIRSF038881">
    <property type="entry name" value="RNAbp_HP1423"/>
    <property type="match status" value="1"/>
</dbReference>
<evidence type="ECO:0000313" key="8">
    <source>
        <dbReference type="EMBL" id="MED5052624.1"/>
    </source>
</evidence>
<comment type="similarity">
    <text evidence="5">Belongs to the RqcP family.</text>
</comment>
<keyword evidence="2 5" id="KW-0699">rRNA-binding</keyword>
<organism evidence="8 10">
    <name type="scientific">Anoxybacteroides rupiense</name>
    <dbReference type="NCBI Taxonomy" id="311460"/>
    <lineage>
        <taxon>Bacteria</taxon>
        <taxon>Bacillati</taxon>
        <taxon>Bacillota</taxon>
        <taxon>Bacilli</taxon>
        <taxon>Bacillales</taxon>
        <taxon>Anoxybacillaceae</taxon>
        <taxon>Anoxybacteroides</taxon>
    </lineage>
</organism>
<dbReference type="InterPro" id="IPR036986">
    <property type="entry name" value="S4_RNA-bd_sf"/>
</dbReference>
<dbReference type="CDD" id="cd00165">
    <property type="entry name" value="S4"/>
    <property type="match status" value="1"/>
</dbReference>
<gene>
    <name evidence="5" type="primary">rqcP</name>
    <name evidence="8" type="ORF">P9850_12435</name>
    <name evidence="7" type="ORF">PNH38_16205</name>
</gene>
<proteinExistence type="inferred from homology"/>
<evidence type="ECO:0000313" key="10">
    <source>
        <dbReference type="Proteomes" id="UP001339962"/>
    </source>
</evidence>
<dbReference type="GO" id="GO:0000049">
    <property type="term" value="F:tRNA binding"/>
    <property type="evidence" value="ECO:0007669"/>
    <property type="project" value="UniProtKB-UniRule"/>
</dbReference>